<keyword evidence="3" id="KW-1185">Reference proteome</keyword>
<evidence type="ECO:0000313" key="3">
    <source>
        <dbReference type="Proteomes" id="UP000199729"/>
    </source>
</evidence>
<gene>
    <name evidence="2" type="ORF">VITFI_CDS0550</name>
</gene>
<feature type="region of interest" description="Disordered" evidence="1">
    <location>
        <begin position="1"/>
        <end position="21"/>
    </location>
</feature>
<organism evidence="2 3">
    <name type="scientific">Vitreoscilla filiformis</name>
    <dbReference type="NCBI Taxonomy" id="63"/>
    <lineage>
        <taxon>Bacteria</taxon>
        <taxon>Pseudomonadati</taxon>
        <taxon>Pseudomonadota</taxon>
        <taxon>Betaproteobacteria</taxon>
        <taxon>Neisseriales</taxon>
        <taxon>Neisseriaceae</taxon>
        <taxon>Vitreoscilla</taxon>
    </lineage>
</organism>
<dbReference type="EMBL" id="CP022423">
    <property type="protein sequence ID" value="ASM76329.1"/>
    <property type="molecule type" value="Genomic_DNA"/>
</dbReference>
<evidence type="ECO:0000313" key="2">
    <source>
        <dbReference type="EMBL" id="ASM76329.1"/>
    </source>
</evidence>
<name>A0A221KBH3_VITFI</name>
<dbReference type="AlphaFoldDB" id="A0A221KBH3"/>
<reference evidence="2 3" key="1">
    <citation type="submission" date="2017-07" db="EMBL/GenBank/DDBJ databases">
        <title>Complete Genome Sequence of the cosmetic ferment Vitreoscilla filiformis (ATCC15551).</title>
        <authorList>
            <person name="Contreras S."/>
            <person name="Sagory-Zalkind P."/>
            <person name="Blanquart H."/>
            <person name="Iltis A."/>
            <person name="Morand S.C."/>
        </authorList>
    </citation>
    <scope>NUCLEOTIDE SEQUENCE [LARGE SCALE GENOMIC DNA]</scope>
    <source>
        <strain evidence="2 3">ATCC 15551</strain>
    </source>
</reference>
<protein>
    <submittedName>
        <fullName evidence="2">Uncharacterized protein</fullName>
    </submittedName>
</protein>
<dbReference type="KEGG" id="vff:VITFI_CDS0550"/>
<dbReference type="Proteomes" id="UP000199729">
    <property type="component" value="Chromosome"/>
</dbReference>
<evidence type="ECO:0000256" key="1">
    <source>
        <dbReference type="SAM" id="MobiDB-lite"/>
    </source>
</evidence>
<accession>A0A221KBH3</accession>
<proteinExistence type="predicted"/>
<feature type="compositionally biased region" description="Pro residues" evidence="1">
    <location>
        <begin position="1"/>
        <end position="10"/>
    </location>
</feature>
<sequence length="97" mass="9847">MKTPYSPPTSAPDGTKKKALTTAPTVEQGQLTGNEWAITDQQAAPTAAESGGFVFDSATGGIVATKAGTCKQKMLRSPGPRRALVALLTGADTSPTA</sequence>